<dbReference type="InterPro" id="IPR012340">
    <property type="entry name" value="NA-bd_OB-fold"/>
</dbReference>
<keyword evidence="4" id="KW-1185">Reference proteome</keyword>
<evidence type="ECO:0000313" key="3">
    <source>
        <dbReference type="EMBL" id="MDV5825493.1"/>
    </source>
</evidence>
<sequence>MSRKLPALTPDNRAFWQGGEQGRLMIHHCGHCDRWFHPPAPVCSRCCSRSVEPRPVSGKASVYSFTVNRQIWDTALPDPYVVAIVELVEQPGLRFVSNVTDCPVDAVHVGMKVAVHFLAQEDVWIPLFRPEAQS</sequence>
<organism evidence="3 4">
    <name type="scientific">Sphingobium naphthae</name>
    <dbReference type="NCBI Taxonomy" id="1886786"/>
    <lineage>
        <taxon>Bacteria</taxon>
        <taxon>Pseudomonadati</taxon>
        <taxon>Pseudomonadota</taxon>
        <taxon>Alphaproteobacteria</taxon>
        <taxon>Sphingomonadales</taxon>
        <taxon>Sphingomonadaceae</taxon>
        <taxon>Sphingobium</taxon>
    </lineage>
</organism>
<dbReference type="InterPro" id="IPR002878">
    <property type="entry name" value="ChsH2_C"/>
</dbReference>
<dbReference type="Pfam" id="PF12172">
    <property type="entry name" value="zf-ChsH2"/>
    <property type="match status" value="1"/>
</dbReference>
<dbReference type="Gene3D" id="6.10.30.10">
    <property type="match status" value="1"/>
</dbReference>
<comment type="caution">
    <text evidence="3">The sequence shown here is derived from an EMBL/GenBank/DDBJ whole genome shotgun (WGS) entry which is preliminary data.</text>
</comment>
<dbReference type="InterPro" id="IPR052513">
    <property type="entry name" value="Thioester_dehydratase-like"/>
</dbReference>
<feature type="domain" description="ChsH2 rubredoxin-like zinc ribbon" evidence="2">
    <location>
        <begin position="16"/>
        <end position="52"/>
    </location>
</feature>
<dbReference type="SUPFAM" id="SSF50249">
    <property type="entry name" value="Nucleic acid-binding proteins"/>
    <property type="match status" value="1"/>
</dbReference>
<dbReference type="EMBL" id="JAPTHD010000011">
    <property type="protein sequence ID" value="MDV5825493.1"/>
    <property type="molecule type" value="Genomic_DNA"/>
</dbReference>
<dbReference type="PANTHER" id="PTHR34075">
    <property type="entry name" value="BLR3430 PROTEIN"/>
    <property type="match status" value="1"/>
</dbReference>
<accession>A0ABU4A138</accession>
<dbReference type="Proteomes" id="UP001185984">
    <property type="component" value="Unassembled WGS sequence"/>
</dbReference>
<evidence type="ECO:0000313" key="4">
    <source>
        <dbReference type="Proteomes" id="UP001185984"/>
    </source>
</evidence>
<protein>
    <submittedName>
        <fullName evidence="3">OB-fold domain-containing protein</fullName>
    </submittedName>
</protein>
<dbReference type="InterPro" id="IPR022002">
    <property type="entry name" value="ChsH2_Znr"/>
</dbReference>
<evidence type="ECO:0000259" key="2">
    <source>
        <dbReference type="Pfam" id="PF12172"/>
    </source>
</evidence>
<dbReference type="PANTHER" id="PTHR34075:SF5">
    <property type="entry name" value="BLR3430 PROTEIN"/>
    <property type="match status" value="1"/>
</dbReference>
<dbReference type="RefSeq" id="WP_228164678.1">
    <property type="nucleotide sequence ID" value="NZ_JAPTHD010000011.1"/>
</dbReference>
<proteinExistence type="predicted"/>
<gene>
    <name evidence="3" type="ORF">O0R41_17960</name>
</gene>
<dbReference type="Pfam" id="PF01796">
    <property type="entry name" value="OB_ChsH2_C"/>
    <property type="match status" value="1"/>
</dbReference>
<name>A0ABU4A138_9SPHN</name>
<evidence type="ECO:0000259" key="1">
    <source>
        <dbReference type="Pfam" id="PF01796"/>
    </source>
</evidence>
<feature type="domain" description="ChsH2 C-terminal OB-fold" evidence="1">
    <location>
        <begin position="54"/>
        <end position="117"/>
    </location>
</feature>
<reference evidence="4" key="1">
    <citation type="journal article" date="2022" name="J Environ Chem Eng">
        <title>Biodegradation of petroleum oil using a constructed nonpathogenic and heavy metal-tolerant bacterial consortium isolated from marine sponges.</title>
        <authorList>
            <person name="Dechsakulwatana C."/>
            <person name="Rungsihiranrut A."/>
            <person name="Muangchinda C."/>
            <person name="Ningthoujam R."/>
            <person name="Klankeo P."/>
            <person name="Pinyakong O."/>
        </authorList>
    </citation>
    <scope>NUCLEOTIDE SEQUENCE [LARGE SCALE GENOMIC DNA]</scope>
    <source>
        <strain evidence="4">MO2-4</strain>
    </source>
</reference>